<dbReference type="EMBL" id="BAAAVA010000056">
    <property type="protein sequence ID" value="GAA2937233.1"/>
    <property type="molecule type" value="Genomic_DNA"/>
</dbReference>
<evidence type="ECO:0000313" key="2">
    <source>
        <dbReference type="Proteomes" id="UP001501423"/>
    </source>
</evidence>
<accession>A0ABP6JNX1</accession>
<sequence>MDVMGPGTPAAKRLENAARFLDLVSGAMIRAAEEARDVLSAKPEENEGKVRSCPAADAGRDLAAADAGLGAVLAEKDHVEGRAEEHPHGAQGVADAVRVTALGRGGAARAGRRTGGVDGGCAHAFMVAP</sequence>
<reference evidence="2" key="1">
    <citation type="journal article" date="2019" name="Int. J. Syst. Evol. Microbiol.">
        <title>The Global Catalogue of Microorganisms (GCM) 10K type strain sequencing project: providing services to taxonomists for standard genome sequencing and annotation.</title>
        <authorList>
            <consortium name="The Broad Institute Genomics Platform"/>
            <consortium name="The Broad Institute Genome Sequencing Center for Infectious Disease"/>
            <person name="Wu L."/>
            <person name="Ma J."/>
        </authorList>
    </citation>
    <scope>NUCLEOTIDE SEQUENCE [LARGE SCALE GENOMIC DNA]</scope>
    <source>
        <strain evidence="2">JCM 9650</strain>
    </source>
</reference>
<organism evidence="1 2">
    <name type="scientific">Streptomyces erythrogriseus</name>
    <dbReference type="NCBI Taxonomy" id="284027"/>
    <lineage>
        <taxon>Bacteria</taxon>
        <taxon>Bacillati</taxon>
        <taxon>Actinomycetota</taxon>
        <taxon>Actinomycetes</taxon>
        <taxon>Kitasatosporales</taxon>
        <taxon>Streptomycetaceae</taxon>
        <taxon>Streptomyces</taxon>
        <taxon>Streptomyces griseoincarnatus group</taxon>
    </lineage>
</organism>
<evidence type="ECO:0000313" key="1">
    <source>
        <dbReference type="EMBL" id="GAA2937233.1"/>
    </source>
</evidence>
<protein>
    <submittedName>
        <fullName evidence="1">Uncharacterized protein</fullName>
    </submittedName>
</protein>
<dbReference type="Proteomes" id="UP001501423">
    <property type="component" value="Unassembled WGS sequence"/>
</dbReference>
<name>A0ABP6JNX1_9ACTN</name>
<keyword evidence="2" id="KW-1185">Reference proteome</keyword>
<comment type="caution">
    <text evidence="1">The sequence shown here is derived from an EMBL/GenBank/DDBJ whole genome shotgun (WGS) entry which is preliminary data.</text>
</comment>
<gene>
    <name evidence="1" type="ORF">GCM10010478_43470</name>
</gene>
<proteinExistence type="predicted"/>